<keyword evidence="5 7" id="KW-0884">PQQ biosynthesis</keyword>
<dbReference type="PANTHER" id="PTHR42663:SF7">
    <property type="entry name" value="COENZYME PQQ SYNTHESIS PROTEIN B"/>
    <property type="match status" value="1"/>
</dbReference>
<evidence type="ECO:0000256" key="8">
    <source>
        <dbReference type="SAM" id="MobiDB-lite"/>
    </source>
</evidence>
<evidence type="ECO:0000313" key="10">
    <source>
        <dbReference type="EMBL" id="SEP01936.1"/>
    </source>
</evidence>
<organism evidence="10 11">
    <name type="scientific">Aquisalimonas asiatica</name>
    <dbReference type="NCBI Taxonomy" id="406100"/>
    <lineage>
        <taxon>Bacteria</taxon>
        <taxon>Pseudomonadati</taxon>
        <taxon>Pseudomonadota</taxon>
        <taxon>Gammaproteobacteria</taxon>
        <taxon>Chromatiales</taxon>
        <taxon>Ectothiorhodospiraceae</taxon>
        <taxon>Aquisalimonas</taxon>
    </lineage>
</organism>
<dbReference type="HAMAP" id="MF_00653">
    <property type="entry name" value="PQQ_syn_PqqB"/>
    <property type="match status" value="1"/>
</dbReference>
<evidence type="ECO:0000256" key="7">
    <source>
        <dbReference type="HAMAP-Rule" id="MF_00653"/>
    </source>
</evidence>
<evidence type="ECO:0000256" key="1">
    <source>
        <dbReference type="ARBA" id="ARBA00004886"/>
    </source>
</evidence>
<dbReference type="Pfam" id="PF12706">
    <property type="entry name" value="Lactamase_B_2"/>
    <property type="match status" value="1"/>
</dbReference>
<dbReference type="InterPro" id="IPR001279">
    <property type="entry name" value="Metallo-B-lactamas"/>
</dbReference>
<dbReference type="RefSeq" id="WP_091644933.1">
    <property type="nucleotide sequence ID" value="NZ_FOEG01000006.1"/>
</dbReference>
<protein>
    <recommendedName>
        <fullName evidence="3 7">Coenzyme PQQ synthesis protein B</fullName>
    </recommendedName>
    <alternativeName>
        <fullName evidence="6 7">Pyrroloquinoline quinone biosynthesis protein B</fullName>
    </alternativeName>
</protein>
<dbReference type="AlphaFoldDB" id="A0A1H8UFS0"/>
<evidence type="ECO:0000256" key="4">
    <source>
        <dbReference type="ARBA" id="ARBA00022448"/>
    </source>
</evidence>
<dbReference type="UniPathway" id="UPA00539"/>
<reference evidence="10 11" key="1">
    <citation type="submission" date="2016-10" db="EMBL/GenBank/DDBJ databases">
        <authorList>
            <person name="de Groot N.N."/>
        </authorList>
    </citation>
    <scope>NUCLEOTIDE SEQUENCE [LARGE SCALE GENOMIC DNA]</scope>
    <source>
        <strain evidence="10 11">CGMCC 1.6291</strain>
    </source>
</reference>
<evidence type="ECO:0000256" key="2">
    <source>
        <dbReference type="ARBA" id="ARBA00008481"/>
    </source>
</evidence>
<evidence type="ECO:0000259" key="9">
    <source>
        <dbReference type="Pfam" id="PF12706"/>
    </source>
</evidence>
<dbReference type="EMBL" id="FOEG01000006">
    <property type="protein sequence ID" value="SEP01936.1"/>
    <property type="molecule type" value="Genomic_DNA"/>
</dbReference>
<evidence type="ECO:0000256" key="5">
    <source>
        <dbReference type="ARBA" id="ARBA00022905"/>
    </source>
</evidence>
<dbReference type="Gene3D" id="3.60.15.10">
    <property type="entry name" value="Ribonuclease Z/Hydroxyacylglutathione hydrolase-like"/>
    <property type="match status" value="1"/>
</dbReference>
<dbReference type="PANTHER" id="PTHR42663">
    <property type="entry name" value="HYDROLASE C777.06C-RELATED-RELATED"/>
    <property type="match status" value="1"/>
</dbReference>
<gene>
    <name evidence="7" type="primary">pqqB</name>
    <name evidence="10" type="ORF">SAMN04488052_106171</name>
</gene>
<keyword evidence="4 7" id="KW-0813">Transport</keyword>
<comment type="pathway">
    <text evidence="1 7">Cofactor biosynthesis; pyrroloquinoline quinone biosynthesis.</text>
</comment>
<feature type="domain" description="Metallo-beta-lactamase" evidence="9">
    <location>
        <begin position="50"/>
        <end position="271"/>
    </location>
</feature>
<dbReference type="Proteomes" id="UP000199657">
    <property type="component" value="Unassembled WGS sequence"/>
</dbReference>
<comment type="function">
    <text evidence="7">May be involved in the transport of PQQ or its precursor to the periplasm.</text>
</comment>
<keyword evidence="11" id="KW-1185">Reference proteome</keyword>
<dbReference type="OrthoDB" id="9778305at2"/>
<evidence type="ECO:0000313" key="11">
    <source>
        <dbReference type="Proteomes" id="UP000199657"/>
    </source>
</evidence>
<dbReference type="GO" id="GO:0018189">
    <property type="term" value="P:pyrroloquinoline quinone biosynthetic process"/>
    <property type="evidence" value="ECO:0007669"/>
    <property type="project" value="UniProtKB-UniRule"/>
</dbReference>
<sequence length="304" mass="33140">MRIRVLGSAAGGGFPQWNCNCPRCREARSGRLADESRTQSSIAVSADGQRWLLINASPDIRAQILATPELQPGRGARDTGIAAIALMDSQIDHVTGLLMLRESATPLPVYCSERAEEDLRTGFPILEILSHYCGTQVHNLPLDGQAVEPAEVPGIRFTPVALTSKAPPYSPHRADPRPGDNLGLFLEDRSSGRAAFYAPGLGEMEPHLETWMASADVLLVDGTTWTDDEMQRTVGGRKTAREMGHMPQTGPGGMIERLRRYPRARRVLIHINNTNPILDPASAERAQLAEEGIEVAHDGMVIEL</sequence>
<dbReference type="CDD" id="cd16274">
    <property type="entry name" value="PQQB-like_MBL-fold"/>
    <property type="match status" value="1"/>
</dbReference>
<evidence type="ECO:0000256" key="3">
    <source>
        <dbReference type="ARBA" id="ARBA00015084"/>
    </source>
</evidence>
<dbReference type="InterPro" id="IPR011842">
    <property type="entry name" value="PQQ_synth_PqqB"/>
</dbReference>
<evidence type="ECO:0000256" key="6">
    <source>
        <dbReference type="ARBA" id="ARBA00030966"/>
    </source>
</evidence>
<dbReference type="SUPFAM" id="SSF56281">
    <property type="entry name" value="Metallo-hydrolase/oxidoreductase"/>
    <property type="match status" value="1"/>
</dbReference>
<feature type="region of interest" description="Disordered" evidence="8">
    <location>
        <begin position="235"/>
        <end position="254"/>
    </location>
</feature>
<dbReference type="STRING" id="406100.SAMN04488052_106171"/>
<dbReference type="NCBIfam" id="TIGR02108">
    <property type="entry name" value="PQQ_syn_pqqB"/>
    <property type="match status" value="1"/>
</dbReference>
<accession>A0A1H8UFS0</accession>
<proteinExistence type="inferred from homology"/>
<name>A0A1H8UFS0_9GAMM</name>
<dbReference type="InterPro" id="IPR036866">
    <property type="entry name" value="RibonucZ/Hydroxyglut_hydro"/>
</dbReference>
<comment type="similarity">
    <text evidence="2 7">Belongs to the PqqB family.</text>
</comment>